<dbReference type="OrthoDB" id="5369347at2759"/>
<organism evidence="1 2">
    <name type="scientific">Fusarium tricinctum</name>
    <dbReference type="NCBI Taxonomy" id="61284"/>
    <lineage>
        <taxon>Eukaryota</taxon>
        <taxon>Fungi</taxon>
        <taxon>Dikarya</taxon>
        <taxon>Ascomycota</taxon>
        <taxon>Pezizomycotina</taxon>
        <taxon>Sordariomycetes</taxon>
        <taxon>Hypocreomycetidae</taxon>
        <taxon>Hypocreales</taxon>
        <taxon>Nectriaceae</taxon>
        <taxon>Fusarium</taxon>
        <taxon>Fusarium tricinctum species complex</taxon>
    </lineage>
</organism>
<proteinExistence type="predicted"/>
<sequence>MTIKPTDASREIREGLIYSQFYNLLEIPFDVAKQYSFQNRYLKKMALDPYI</sequence>
<reference evidence="1" key="1">
    <citation type="journal article" date="2021" name="Nat. Commun.">
        <title>Genetic determinants of endophytism in the Arabidopsis root mycobiome.</title>
        <authorList>
            <person name="Mesny F."/>
            <person name="Miyauchi S."/>
            <person name="Thiergart T."/>
            <person name="Pickel B."/>
            <person name="Atanasova L."/>
            <person name="Karlsson M."/>
            <person name="Huettel B."/>
            <person name="Barry K.W."/>
            <person name="Haridas S."/>
            <person name="Chen C."/>
            <person name="Bauer D."/>
            <person name="Andreopoulos W."/>
            <person name="Pangilinan J."/>
            <person name="LaButti K."/>
            <person name="Riley R."/>
            <person name="Lipzen A."/>
            <person name="Clum A."/>
            <person name="Drula E."/>
            <person name="Henrissat B."/>
            <person name="Kohler A."/>
            <person name="Grigoriev I.V."/>
            <person name="Martin F.M."/>
            <person name="Hacquard S."/>
        </authorList>
    </citation>
    <scope>NUCLEOTIDE SEQUENCE</scope>
    <source>
        <strain evidence="1">MPI-SDFR-AT-0068</strain>
    </source>
</reference>
<protein>
    <submittedName>
        <fullName evidence="1">Uncharacterized protein</fullName>
    </submittedName>
</protein>
<name>A0A8K0WH65_9HYPO</name>
<keyword evidence="2" id="KW-1185">Reference proteome</keyword>
<comment type="caution">
    <text evidence="1">The sequence shown here is derived from an EMBL/GenBank/DDBJ whole genome shotgun (WGS) entry which is preliminary data.</text>
</comment>
<dbReference type="Proteomes" id="UP000813427">
    <property type="component" value="Unassembled WGS sequence"/>
</dbReference>
<accession>A0A8K0WH65</accession>
<dbReference type="EMBL" id="JAGPXF010000001">
    <property type="protein sequence ID" value="KAH7261583.1"/>
    <property type="molecule type" value="Genomic_DNA"/>
</dbReference>
<dbReference type="AlphaFoldDB" id="A0A8K0WH65"/>
<evidence type="ECO:0000313" key="2">
    <source>
        <dbReference type="Proteomes" id="UP000813427"/>
    </source>
</evidence>
<evidence type="ECO:0000313" key="1">
    <source>
        <dbReference type="EMBL" id="KAH7261583.1"/>
    </source>
</evidence>
<gene>
    <name evidence="1" type="ORF">BKA59DRAFT_539329</name>
</gene>